<keyword evidence="3" id="KW-1185">Reference proteome</keyword>
<reference evidence="2 3" key="1">
    <citation type="submission" date="2019-08" db="EMBL/GenBank/DDBJ databases">
        <title>Antarcticibacterium arcticum sp. nov., a bacterium isolated from marine sediment of the Canadian Beaufort Sea.</title>
        <authorList>
            <person name="Lee Y.M."/>
            <person name="Baek K."/>
            <person name="Lee D.-H."/>
            <person name="Shin S.C."/>
            <person name="Jin Y.K."/>
            <person name="Park Y."/>
        </authorList>
    </citation>
    <scope>NUCLEOTIDE SEQUENCE [LARGE SCALE GENOMIC DNA]</scope>
    <source>
        <strain evidence="2 3">PAMC 28998</strain>
    </source>
</reference>
<dbReference type="AlphaFoldDB" id="A0A5B8YJR1"/>
<feature type="transmembrane region" description="Helical" evidence="1">
    <location>
        <begin position="40"/>
        <end position="61"/>
    </location>
</feature>
<gene>
    <name evidence="2" type="ORF">FK178_09105</name>
</gene>
<name>A0A5B8YJR1_9FLAO</name>
<dbReference type="KEGG" id="anp:FK178_09105"/>
<dbReference type="RefSeq" id="WP_146833846.1">
    <property type="nucleotide sequence ID" value="NZ_CP042476.1"/>
</dbReference>
<protein>
    <submittedName>
        <fullName evidence="2">DUF4293 family protein</fullName>
    </submittedName>
</protein>
<dbReference type="Proteomes" id="UP000321954">
    <property type="component" value="Chromosome"/>
</dbReference>
<keyword evidence="1" id="KW-0472">Membrane</keyword>
<dbReference type="OrthoDB" id="594989at2"/>
<dbReference type="InterPro" id="IPR025635">
    <property type="entry name" value="DUF4293"/>
</dbReference>
<dbReference type="EMBL" id="CP042476">
    <property type="protein sequence ID" value="QED37871.1"/>
    <property type="molecule type" value="Genomic_DNA"/>
</dbReference>
<evidence type="ECO:0000313" key="3">
    <source>
        <dbReference type="Proteomes" id="UP000321954"/>
    </source>
</evidence>
<evidence type="ECO:0000313" key="2">
    <source>
        <dbReference type="EMBL" id="QED37871.1"/>
    </source>
</evidence>
<organism evidence="2 3">
    <name type="scientific">Antarcticibacterium arcticum</name>
    <dbReference type="NCBI Taxonomy" id="2585771"/>
    <lineage>
        <taxon>Bacteria</taxon>
        <taxon>Pseudomonadati</taxon>
        <taxon>Bacteroidota</taxon>
        <taxon>Flavobacteriia</taxon>
        <taxon>Flavobacteriales</taxon>
        <taxon>Flavobacteriaceae</taxon>
        <taxon>Antarcticibacterium</taxon>
    </lineage>
</organism>
<keyword evidence="1" id="KW-0812">Transmembrane</keyword>
<sequence length="136" mass="15386">MLQRIQTIYLFIAALLSGVLIFFVSLWSNETGEPVYVDEVLIALGMFLGSALISLITIFLFKNRKLQFVLGRINILLNFFLLGVFVYWSLIVPGEMQISEKGIGMFVPVLSIVFLVLANKAIKKDEDLVKSVDRLR</sequence>
<evidence type="ECO:0000256" key="1">
    <source>
        <dbReference type="SAM" id="Phobius"/>
    </source>
</evidence>
<proteinExistence type="predicted"/>
<feature type="transmembrane region" description="Helical" evidence="1">
    <location>
        <begin position="73"/>
        <end position="91"/>
    </location>
</feature>
<dbReference type="Pfam" id="PF14126">
    <property type="entry name" value="DUF4293"/>
    <property type="match status" value="1"/>
</dbReference>
<feature type="transmembrane region" description="Helical" evidence="1">
    <location>
        <begin position="103"/>
        <end position="122"/>
    </location>
</feature>
<feature type="transmembrane region" description="Helical" evidence="1">
    <location>
        <begin position="7"/>
        <end position="28"/>
    </location>
</feature>
<accession>A0A5B8YJR1</accession>
<keyword evidence="1" id="KW-1133">Transmembrane helix</keyword>